<feature type="transmembrane region" description="Helical" evidence="1">
    <location>
        <begin position="478"/>
        <end position="498"/>
    </location>
</feature>
<feature type="transmembrane region" description="Helical" evidence="1">
    <location>
        <begin position="6"/>
        <end position="26"/>
    </location>
</feature>
<protein>
    <submittedName>
        <fullName evidence="2">DUF6541 family protein</fullName>
    </submittedName>
</protein>
<proteinExistence type="predicted"/>
<keyword evidence="1" id="KW-0812">Transmembrane</keyword>
<dbReference type="RefSeq" id="WP_350258126.1">
    <property type="nucleotide sequence ID" value="NZ_CP138335.1"/>
</dbReference>
<sequence length="648" mass="69668">MTSWLLAVALAAAMALVAVGTSYFWLRAARVPAFIAGVFAPAVTVALVVGLGYLYNWLGIFWSGARVIPVLALIGVTGFGVFVWRWRTGWGRRGASHPVQPWGWAFWAAVALGWVLAVVPMVVSGPATNPVQQWDPSFHMNGVWSINHLGDGRMGSGLDESFREGNATAYPLGWHIFTALFTTPSTVVLGANASTLALILLWVVGAGAYTRMLFPQAAWVAPLLAGGMLSMPGDALMAYSQWPNATTVALLPGIASMMILLGRHLLEWWDGTGQVSRSKLVGGVIVLALSIIGAAVVHPIIAFNLLVLLTPAVLAGVFHLTGKYWPARRWGRLGSLWAAVVAGVAVVLVVMQSPSVRSMGEYPRSGVSWQVAFANLLTPTPPYPNSLSLFVWSGILAALLVVGLIRSQPRWPAFSFALFALITFVAYAPNSAFRQWLVAPWFLDPRRTMEPESLAIVPLAALGVVAVAHWLSQAGLRYANALLVVVLLVASGGEGLGARIGAAQSVYDPDRLGKPGMATAGELEMLRSLPDLLPPDARVLGDPQNGSVYAQVIGQREVFFPALTLSSNPSDNETILVQRFNQIQTDPSVCQAVREEGITHFYADNDGHYYSRLRSDRTPGLYNVDTSTGFELVAEGDTARVYRITACD</sequence>
<dbReference type="EMBL" id="CP138335">
    <property type="protein sequence ID" value="XBW07926.1"/>
    <property type="molecule type" value="Genomic_DNA"/>
</dbReference>
<feature type="transmembrane region" description="Helical" evidence="1">
    <location>
        <begin position="412"/>
        <end position="433"/>
    </location>
</feature>
<dbReference type="Pfam" id="PF20176">
    <property type="entry name" value="DUF6541"/>
    <property type="match status" value="1"/>
</dbReference>
<keyword evidence="1" id="KW-0472">Membrane</keyword>
<evidence type="ECO:0000313" key="2">
    <source>
        <dbReference type="EMBL" id="XBW07926.1"/>
    </source>
</evidence>
<organism evidence="2">
    <name type="scientific">Scrofimicrobium appendicitidis</name>
    <dbReference type="NCBI Taxonomy" id="3079930"/>
    <lineage>
        <taxon>Bacteria</taxon>
        <taxon>Bacillati</taxon>
        <taxon>Actinomycetota</taxon>
        <taxon>Actinomycetes</taxon>
        <taxon>Actinomycetales</taxon>
        <taxon>Actinomycetaceae</taxon>
        <taxon>Scrofimicrobium</taxon>
    </lineage>
</organism>
<dbReference type="KEGG" id="sapp:SAC06_09845"/>
<gene>
    <name evidence="2" type="ORF">SAC06_09845</name>
</gene>
<feature type="transmembrane region" description="Helical" evidence="1">
    <location>
        <begin position="60"/>
        <end position="84"/>
    </location>
</feature>
<feature type="transmembrane region" description="Helical" evidence="1">
    <location>
        <begin position="333"/>
        <end position="351"/>
    </location>
</feature>
<feature type="transmembrane region" description="Helical" evidence="1">
    <location>
        <begin position="33"/>
        <end position="54"/>
    </location>
</feature>
<dbReference type="InterPro" id="IPR046671">
    <property type="entry name" value="DUF6541"/>
</dbReference>
<feature type="transmembrane region" description="Helical" evidence="1">
    <location>
        <begin position="303"/>
        <end position="321"/>
    </location>
</feature>
<feature type="transmembrane region" description="Helical" evidence="1">
    <location>
        <begin position="187"/>
        <end position="210"/>
    </location>
</feature>
<feature type="transmembrane region" description="Helical" evidence="1">
    <location>
        <begin position="245"/>
        <end position="266"/>
    </location>
</feature>
<feature type="transmembrane region" description="Helical" evidence="1">
    <location>
        <begin position="104"/>
        <end position="123"/>
    </location>
</feature>
<feature type="transmembrane region" description="Helical" evidence="1">
    <location>
        <begin position="453"/>
        <end position="471"/>
    </location>
</feature>
<reference evidence="2" key="1">
    <citation type="submission" date="2023-11" db="EMBL/GenBank/DDBJ databases">
        <title>Scrofimicrobium hongkongense sp. nov., isolated from a patient with peritonitis.</title>
        <authorList>
            <person name="Lao H.Y."/>
            <person name="Wong A.Y.P."/>
            <person name="Ng T.L."/>
            <person name="Wong R.Y.L."/>
            <person name="Yau M.C.Y."/>
            <person name="Lam J.Y.W."/>
            <person name="Siu G.K.H."/>
        </authorList>
    </citation>
    <scope>NUCLEOTIDE SEQUENCE</scope>
    <source>
        <strain evidence="2">R131</strain>
    </source>
</reference>
<accession>A0AAU7V6N6</accession>
<name>A0AAU7V6N6_9ACTO</name>
<keyword evidence="1" id="KW-1133">Transmembrane helix</keyword>
<dbReference type="AlphaFoldDB" id="A0AAU7V6N6"/>
<feature type="transmembrane region" description="Helical" evidence="1">
    <location>
        <begin position="387"/>
        <end position="405"/>
    </location>
</feature>
<evidence type="ECO:0000256" key="1">
    <source>
        <dbReference type="SAM" id="Phobius"/>
    </source>
</evidence>
<feature type="transmembrane region" description="Helical" evidence="1">
    <location>
        <begin position="278"/>
        <end position="297"/>
    </location>
</feature>